<comment type="caution">
    <text evidence="5">The sequence shown here is derived from an EMBL/GenBank/DDBJ whole genome shotgun (WGS) entry which is preliminary data.</text>
</comment>
<sequence>MPRHFQSGRTLAVLVPVVLLAAACAVGPSVRPVIAVNDGNQPAGSSIPAPAGQLPPLDKPQNASISWSDCTTTTKARMPETTTALSFQCARITTPLDAPDQPGVGDVSVAVLKAGEGPIPLVLVNDVTGEPGTLYAADLATKLPPALLKTFSLIGMDRRGTGASDPAQCIPGAARAQIANYDPDSTELDDLLAAARRASQECVLELDDRLQALDSWRTAADLDQLRGALGVDRLNAVGHGEGSRVLTIYADRYAKHTGRLVLDGSPDPILDAPGAAQAGAMGAEAAFGAFADACKARSCSLGPDPKQATLALLDQLRQHPKTGALSAGEALHAILIGLADRAGWPALADAITAARAGNVDALGAYAVPLSTVVDGDPPLLDTQLITGCNDIQMRLPPEQISGMVSDWSKKAPLFGGLFAQQLLLCSSWPVPAQQLPTPSGHGAPPILVLSTADDPVTPEAGTQRTARQLASGVLVSWEGGGHGALAQSPCATAAVQHFLVDAQVPTDGTACPP</sequence>
<comment type="similarity">
    <text evidence="1">Belongs to the peptidase S33 family.</text>
</comment>
<dbReference type="SUPFAM" id="SSF53474">
    <property type="entry name" value="alpha/beta-Hydrolases"/>
    <property type="match status" value="1"/>
</dbReference>
<reference evidence="5 6" key="1">
    <citation type="submission" date="2018-08" db="EMBL/GenBank/DDBJ databases">
        <title>Genomic Encyclopedia of Archaeal and Bacterial Type Strains, Phase II (KMG-II): from individual species to whole genera.</title>
        <authorList>
            <person name="Goeker M."/>
        </authorList>
    </citation>
    <scope>NUCLEOTIDE SEQUENCE [LARGE SCALE GENOMIC DNA]</scope>
    <source>
        <strain evidence="5 6">DSM 45791</strain>
    </source>
</reference>
<dbReference type="PANTHER" id="PTHR43248:SF25">
    <property type="entry name" value="AB HYDROLASE-1 DOMAIN-CONTAINING PROTEIN-RELATED"/>
    <property type="match status" value="1"/>
</dbReference>
<dbReference type="GO" id="GO:0016787">
    <property type="term" value="F:hydrolase activity"/>
    <property type="evidence" value="ECO:0007669"/>
    <property type="project" value="UniProtKB-KW"/>
</dbReference>
<keyword evidence="2" id="KW-0378">Hydrolase</keyword>
<evidence type="ECO:0000259" key="4">
    <source>
        <dbReference type="Pfam" id="PF08386"/>
    </source>
</evidence>
<name>A0A3E0HZB1_9PSEU</name>
<evidence type="ECO:0000256" key="3">
    <source>
        <dbReference type="SAM" id="SignalP"/>
    </source>
</evidence>
<protein>
    <submittedName>
        <fullName evidence="5">Pimeloyl-ACP methyl ester carboxylesterase</fullName>
    </submittedName>
</protein>
<evidence type="ECO:0000313" key="6">
    <source>
        <dbReference type="Proteomes" id="UP000256269"/>
    </source>
</evidence>
<dbReference type="InterPro" id="IPR029058">
    <property type="entry name" value="AB_hydrolase_fold"/>
</dbReference>
<evidence type="ECO:0000313" key="5">
    <source>
        <dbReference type="EMBL" id="REH51802.1"/>
    </source>
</evidence>
<dbReference type="Gene3D" id="3.40.50.1820">
    <property type="entry name" value="alpha/beta hydrolase"/>
    <property type="match status" value="1"/>
</dbReference>
<feature type="signal peptide" evidence="3">
    <location>
        <begin position="1"/>
        <end position="21"/>
    </location>
</feature>
<keyword evidence="3" id="KW-0732">Signal</keyword>
<gene>
    <name evidence="5" type="ORF">BCF44_103251</name>
</gene>
<proteinExistence type="inferred from homology"/>
<feature type="chain" id="PRO_5038946305" evidence="3">
    <location>
        <begin position="22"/>
        <end position="513"/>
    </location>
</feature>
<dbReference type="EMBL" id="QUNO01000003">
    <property type="protein sequence ID" value="REH51802.1"/>
    <property type="molecule type" value="Genomic_DNA"/>
</dbReference>
<keyword evidence="6" id="KW-1185">Reference proteome</keyword>
<dbReference type="InterPro" id="IPR013595">
    <property type="entry name" value="Pept_S33_TAP-like_C"/>
</dbReference>
<dbReference type="AlphaFoldDB" id="A0A3E0HZB1"/>
<evidence type="ECO:0000256" key="1">
    <source>
        <dbReference type="ARBA" id="ARBA00010088"/>
    </source>
</evidence>
<organism evidence="5 6">
    <name type="scientific">Kutzneria buriramensis</name>
    <dbReference type="NCBI Taxonomy" id="1045776"/>
    <lineage>
        <taxon>Bacteria</taxon>
        <taxon>Bacillati</taxon>
        <taxon>Actinomycetota</taxon>
        <taxon>Actinomycetes</taxon>
        <taxon>Pseudonocardiales</taxon>
        <taxon>Pseudonocardiaceae</taxon>
        <taxon>Kutzneria</taxon>
    </lineage>
</organism>
<dbReference type="RefSeq" id="WP_246014915.1">
    <property type="nucleotide sequence ID" value="NZ_CP144375.1"/>
</dbReference>
<evidence type="ECO:0000256" key="2">
    <source>
        <dbReference type="ARBA" id="ARBA00022801"/>
    </source>
</evidence>
<dbReference type="InterPro" id="IPR051601">
    <property type="entry name" value="Serine_prot/Carboxylest_S33"/>
</dbReference>
<dbReference type="Pfam" id="PF08386">
    <property type="entry name" value="Abhydrolase_4"/>
    <property type="match status" value="1"/>
</dbReference>
<dbReference type="PANTHER" id="PTHR43248">
    <property type="entry name" value="2-SUCCINYL-6-HYDROXY-2,4-CYCLOHEXADIENE-1-CARBOXYLATE SYNTHASE"/>
    <property type="match status" value="1"/>
</dbReference>
<accession>A0A3E0HZB1</accession>
<dbReference type="Proteomes" id="UP000256269">
    <property type="component" value="Unassembled WGS sequence"/>
</dbReference>
<dbReference type="PROSITE" id="PS51257">
    <property type="entry name" value="PROKAR_LIPOPROTEIN"/>
    <property type="match status" value="1"/>
</dbReference>
<feature type="domain" description="Peptidase S33 tripeptidyl aminopeptidase-like C-terminal" evidence="4">
    <location>
        <begin position="412"/>
        <end position="511"/>
    </location>
</feature>